<dbReference type="EMBL" id="JBEPMX010000012">
    <property type="protein sequence ID" value="MET3684074.1"/>
    <property type="molecule type" value="Genomic_DNA"/>
</dbReference>
<keyword evidence="1" id="KW-0812">Transmembrane</keyword>
<feature type="transmembrane region" description="Helical" evidence="1">
    <location>
        <begin position="78"/>
        <end position="100"/>
    </location>
</feature>
<evidence type="ECO:0000313" key="3">
    <source>
        <dbReference type="Proteomes" id="UP001549167"/>
    </source>
</evidence>
<comment type="caution">
    <text evidence="2">The sequence shown here is derived from an EMBL/GenBank/DDBJ whole genome shotgun (WGS) entry which is preliminary data.</text>
</comment>
<gene>
    <name evidence="2" type="ORF">ABID56_002200</name>
</gene>
<protein>
    <submittedName>
        <fullName evidence="2">MFS family permease</fullName>
    </submittedName>
</protein>
<sequence length="146" mass="15976">MGRTGSESVWLVYSLLFGLSLLQIGFMEWLRVEKRTMVKVSLVAIVVAIPFLMMSQFVSLLDLAGEVGQDVIYNHVSLWPVGALSLGFPVGLLLLGVALFKDGHRRGIGLSLAAVVMASGLVIEPFVHHIGIMLVSVMLWVVWSQK</sequence>
<keyword evidence="1" id="KW-0472">Membrane</keyword>
<feature type="transmembrane region" description="Helical" evidence="1">
    <location>
        <begin position="12"/>
        <end position="30"/>
    </location>
</feature>
<dbReference type="RefSeq" id="WP_354221083.1">
    <property type="nucleotide sequence ID" value="NZ_JBEPMX010000012.1"/>
</dbReference>
<accession>A0ABV2KWW2</accession>
<feature type="transmembrane region" description="Helical" evidence="1">
    <location>
        <begin position="112"/>
        <end position="143"/>
    </location>
</feature>
<evidence type="ECO:0000256" key="1">
    <source>
        <dbReference type="SAM" id="Phobius"/>
    </source>
</evidence>
<dbReference type="Proteomes" id="UP001549167">
    <property type="component" value="Unassembled WGS sequence"/>
</dbReference>
<feature type="transmembrane region" description="Helical" evidence="1">
    <location>
        <begin position="37"/>
        <end position="58"/>
    </location>
</feature>
<reference evidence="2 3" key="1">
    <citation type="submission" date="2024-06" db="EMBL/GenBank/DDBJ databases">
        <title>Genomic Encyclopedia of Type Strains, Phase IV (KMG-IV): sequencing the most valuable type-strain genomes for metagenomic binning, comparative biology and taxonomic classification.</title>
        <authorList>
            <person name="Goeker M."/>
        </authorList>
    </citation>
    <scope>NUCLEOTIDE SEQUENCE [LARGE SCALE GENOMIC DNA]</scope>
    <source>
        <strain evidence="2 3">DSM 23520</strain>
    </source>
</reference>
<keyword evidence="3" id="KW-1185">Reference proteome</keyword>
<keyword evidence="1" id="KW-1133">Transmembrane helix</keyword>
<evidence type="ECO:0000313" key="2">
    <source>
        <dbReference type="EMBL" id="MET3684074.1"/>
    </source>
</evidence>
<name>A0ABV2KWW2_9BACI</name>
<organism evidence="2 3">
    <name type="scientific">Alkalibacillus flavidus</name>
    <dbReference type="NCBI Taxonomy" id="546021"/>
    <lineage>
        <taxon>Bacteria</taxon>
        <taxon>Bacillati</taxon>
        <taxon>Bacillota</taxon>
        <taxon>Bacilli</taxon>
        <taxon>Bacillales</taxon>
        <taxon>Bacillaceae</taxon>
        <taxon>Alkalibacillus</taxon>
    </lineage>
</organism>
<proteinExistence type="predicted"/>